<sequence>MNKQTYNKAPEKKKRATPKTKKRKEHLMLGQIAAGKQLTLNEQKKCIVCDERKPENSFVGPCGKRTPSCRACRTGVPD</sequence>
<gene>
    <name evidence="2" type="ORF">LCGC14_1714900</name>
</gene>
<evidence type="ECO:0000313" key="2">
    <source>
        <dbReference type="EMBL" id="KKM13567.1"/>
    </source>
</evidence>
<name>A0A0F9HEK7_9ZZZZ</name>
<organism evidence="2">
    <name type="scientific">marine sediment metagenome</name>
    <dbReference type="NCBI Taxonomy" id="412755"/>
    <lineage>
        <taxon>unclassified sequences</taxon>
        <taxon>metagenomes</taxon>
        <taxon>ecological metagenomes</taxon>
    </lineage>
</organism>
<reference evidence="2" key="1">
    <citation type="journal article" date="2015" name="Nature">
        <title>Complex archaea that bridge the gap between prokaryotes and eukaryotes.</title>
        <authorList>
            <person name="Spang A."/>
            <person name="Saw J.H."/>
            <person name="Jorgensen S.L."/>
            <person name="Zaremba-Niedzwiedzka K."/>
            <person name="Martijn J."/>
            <person name="Lind A.E."/>
            <person name="van Eijk R."/>
            <person name="Schleper C."/>
            <person name="Guy L."/>
            <person name="Ettema T.J."/>
        </authorList>
    </citation>
    <scope>NUCLEOTIDE SEQUENCE</scope>
</reference>
<dbReference type="EMBL" id="LAZR01015351">
    <property type="protein sequence ID" value="KKM13567.1"/>
    <property type="molecule type" value="Genomic_DNA"/>
</dbReference>
<feature type="compositionally biased region" description="Basic residues" evidence="1">
    <location>
        <begin position="11"/>
        <end position="23"/>
    </location>
</feature>
<accession>A0A0F9HEK7</accession>
<feature type="region of interest" description="Disordered" evidence="1">
    <location>
        <begin position="1"/>
        <end position="23"/>
    </location>
</feature>
<comment type="caution">
    <text evidence="2">The sequence shown here is derived from an EMBL/GenBank/DDBJ whole genome shotgun (WGS) entry which is preliminary data.</text>
</comment>
<dbReference type="AlphaFoldDB" id="A0A0F9HEK7"/>
<protein>
    <submittedName>
        <fullName evidence="2">Uncharacterized protein</fullName>
    </submittedName>
</protein>
<proteinExistence type="predicted"/>
<evidence type="ECO:0000256" key="1">
    <source>
        <dbReference type="SAM" id="MobiDB-lite"/>
    </source>
</evidence>